<proteinExistence type="predicted"/>
<feature type="compositionally biased region" description="Low complexity" evidence="1">
    <location>
        <begin position="21"/>
        <end position="33"/>
    </location>
</feature>
<evidence type="ECO:0000313" key="2">
    <source>
        <dbReference type="EMBL" id="KAF5831878.1"/>
    </source>
</evidence>
<dbReference type="Proteomes" id="UP000815325">
    <property type="component" value="Unassembled WGS sequence"/>
</dbReference>
<name>A0ABQ7GBB8_DUNSA</name>
<dbReference type="EMBL" id="MU069914">
    <property type="protein sequence ID" value="KAF5831878.1"/>
    <property type="molecule type" value="Genomic_DNA"/>
</dbReference>
<dbReference type="PANTHER" id="PTHR33415:SF12">
    <property type="entry name" value="PROTEIN EMBRYO DEFECTIVE 514"/>
    <property type="match status" value="1"/>
</dbReference>
<dbReference type="Gene3D" id="3.10.450.40">
    <property type="match status" value="1"/>
</dbReference>
<dbReference type="Pfam" id="PF11523">
    <property type="entry name" value="DUF3223"/>
    <property type="match status" value="1"/>
</dbReference>
<feature type="compositionally biased region" description="Basic and acidic residues" evidence="1">
    <location>
        <begin position="62"/>
        <end position="76"/>
    </location>
</feature>
<dbReference type="PANTHER" id="PTHR33415">
    <property type="entry name" value="PROTEIN EMBRYO DEFECTIVE 514"/>
    <property type="match status" value="1"/>
</dbReference>
<reference evidence="2" key="1">
    <citation type="submission" date="2017-08" db="EMBL/GenBank/DDBJ databases">
        <authorList>
            <person name="Polle J.E."/>
            <person name="Barry K."/>
            <person name="Cushman J."/>
            <person name="Schmutz J."/>
            <person name="Tran D."/>
            <person name="Hathwaick L.T."/>
            <person name="Yim W.C."/>
            <person name="Jenkins J."/>
            <person name="Mckie-Krisberg Z.M."/>
            <person name="Prochnik S."/>
            <person name="Lindquist E."/>
            <person name="Dockter R.B."/>
            <person name="Adam C."/>
            <person name="Molina H."/>
            <person name="Bunkerborg J."/>
            <person name="Jin E."/>
            <person name="Buchheim M."/>
            <person name="Magnuson J."/>
        </authorList>
    </citation>
    <scope>NUCLEOTIDE SEQUENCE</scope>
    <source>
        <strain evidence="2">CCAP 19/18</strain>
    </source>
</reference>
<organism evidence="2 3">
    <name type="scientific">Dunaliella salina</name>
    <name type="common">Green alga</name>
    <name type="synonym">Protococcus salinus</name>
    <dbReference type="NCBI Taxonomy" id="3046"/>
    <lineage>
        <taxon>Eukaryota</taxon>
        <taxon>Viridiplantae</taxon>
        <taxon>Chlorophyta</taxon>
        <taxon>core chlorophytes</taxon>
        <taxon>Chlorophyceae</taxon>
        <taxon>CS clade</taxon>
        <taxon>Chlamydomonadales</taxon>
        <taxon>Dunaliellaceae</taxon>
        <taxon>Dunaliella</taxon>
    </lineage>
</organism>
<keyword evidence="3" id="KW-1185">Reference proteome</keyword>
<accession>A0ABQ7GBB8</accession>
<protein>
    <submittedName>
        <fullName evidence="2">Uncharacterized protein</fullName>
    </submittedName>
</protein>
<dbReference type="InterPro" id="IPR044673">
    <property type="entry name" value="DCL-like"/>
</dbReference>
<comment type="caution">
    <text evidence="2">The sequence shown here is derived from an EMBL/GenBank/DDBJ whole genome shotgun (WGS) entry which is preliminary data.</text>
</comment>
<gene>
    <name evidence="2" type="ORF">DUNSADRAFT_12415</name>
</gene>
<evidence type="ECO:0000256" key="1">
    <source>
        <dbReference type="SAM" id="MobiDB-lite"/>
    </source>
</evidence>
<feature type="compositionally biased region" description="Low complexity" evidence="1">
    <location>
        <begin position="1"/>
        <end position="13"/>
    </location>
</feature>
<sequence>MTEPSSEQQQQQPKVDEQPKAAENAAGEQPAAGGEKEQQHAAAEQPASGEGKEQPSAEQPSEEVKEQPAEKKRKRDEPAHLGFMKFNNLDDLVNYFKHLLVVAPKNVDMNEYEHVVLLDLLKQHPEWDRKVGPGIKTFQVRDIEVPEGTARAFFAMRKDGSMEDFSFIKCAGQLYPGEVQGRAFSKGPGTGEGGRGGRGGNKGNRGGKGGRGGGGRRGGRR</sequence>
<feature type="compositionally biased region" description="Gly residues" evidence="1">
    <location>
        <begin position="188"/>
        <end position="221"/>
    </location>
</feature>
<evidence type="ECO:0000313" key="3">
    <source>
        <dbReference type="Proteomes" id="UP000815325"/>
    </source>
</evidence>
<feature type="region of interest" description="Disordered" evidence="1">
    <location>
        <begin position="181"/>
        <end position="221"/>
    </location>
</feature>
<feature type="region of interest" description="Disordered" evidence="1">
    <location>
        <begin position="1"/>
        <end position="76"/>
    </location>
</feature>